<name>A0A8S3GCI4_9BILA</name>
<dbReference type="AlphaFoldDB" id="A0A8S3GCI4"/>
<feature type="non-terminal residue" evidence="1">
    <location>
        <position position="1"/>
    </location>
</feature>
<organism evidence="1 2">
    <name type="scientific">Rotaria magnacalcarata</name>
    <dbReference type="NCBI Taxonomy" id="392030"/>
    <lineage>
        <taxon>Eukaryota</taxon>
        <taxon>Metazoa</taxon>
        <taxon>Spiralia</taxon>
        <taxon>Gnathifera</taxon>
        <taxon>Rotifera</taxon>
        <taxon>Eurotatoria</taxon>
        <taxon>Bdelloidea</taxon>
        <taxon>Philodinida</taxon>
        <taxon>Philodinidae</taxon>
        <taxon>Rotaria</taxon>
    </lineage>
</organism>
<reference evidence="1" key="1">
    <citation type="submission" date="2021-02" db="EMBL/GenBank/DDBJ databases">
        <authorList>
            <person name="Nowell W R."/>
        </authorList>
    </citation>
    <scope>NUCLEOTIDE SEQUENCE</scope>
</reference>
<dbReference type="EMBL" id="CAJOBI010291078">
    <property type="protein sequence ID" value="CAF5159157.1"/>
    <property type="molecule type" value="Genomic_DNA"/>
</dbReference>
<evidence type="ECO:0000313" key="1">
    <source>
        <dbReference type="EMBL" id="CAF5159157.1"/>
    </source>
</evidence>
<protein>
    <submittedName>
        <fullName evidence="1">Uncharacterized protein</fullName>
    </submittedName>
</protein>
<comment type="caution">
    <text evidence="1">The sequence shown here is derived from an EMBL/GenBank/DDBJ whole genome shotgun (WGS) entry which is preliminary data.</text>
</comment>
<gene>
    <name evidence="1" type="ORF">SMN809_LOCUS64424</name>
</gene>
<proteinExistence type="predicted"/>
<feature type="non-terminal residue" evidence="1">
    <location>
        <position position="43"/>
    </location>
</feature>
<evidence type="ECO:0000313" key="2">
    <source>
        <dbReference type="Proteomes" id="UP000676336"/>
    </source>
</evidence>
<sequence length="43" mass="5285">ASDRIFAILGERHVQREAFWRSRIEDILNNNRLKDLSRRFQTR</sequence>
<accession>A0A8S3GCI4</accession>
<dbReference type="Proteomes" id="UP000676336">
    <property type="component" value="Unassembled WGS sequence"/>
</dbReference>